<dbReference type="InterPro" id="IPR032675">
    <property type="entry name" value="LRR_dom_sf"/>
</dbReference>
<organism evidence="1 2">
    <name type="scientific">Phlebiopsis gigantea (strain 11061_1 CR5-6)</name>
    <name type="common">White-rot fungus</name>
    <name type="synonym">Peniophora gigantea</name>
    <dbReference type="NCBI Taxonomy" id="745531"/>
    <lineage>
        <taxon>Eukaryota</taxon>
        <taxon>Fungi</taxon>
        <taxon>Dikarya</taxon>
        <taxon>Basidiomycota</taxon>
        <taxon>Agaricomycotina</taxon>
        <taxon>Agaricomycetes</taxon>
        <taxon>Polyporales</taxon>
        <taxon>Phanerochaetaceae</taxon>
        <taxon>Phlebiopsis</taxon>
    </lineage>
</organism>
<proteinExistence type="predicted"/>
<dbReference type="OrthoDB" id="2724825at2759"/>
<dbReference type="EMBL" id="KN840493">
    <property type="protein sequence ID" value="KIP07667.1"/>
    <property type="molecule type" value="Genomic_DNA"/>
</dbReference>
<dbReference type="STRING" id="745531.A0A0C3S8S7"/>
<accession>A0A0C3S8S7</accession>
<dbReference type="AlphaFoldDB" id="A0A0C3S8S7"/>
<sequence>MGSFPPELRDLVIDCLGHDTPTLCACSLTCKAWLPRARHNLFRAVRIHPGQRGDAFRTLLETTPVIGRHIRDVSISGVGDDPSAPDLPDVSGRWPTLVAHGESSPAFRKPEMRSVEWLQSVLPSSTDTLSRVETLSLFSLPITPQFSQLLGSHFKGVTTVTMDACRAETFGELLSLPRGLTEVEDLSLDGVTWYRPTYIKPTSHVVGRRCSLKSLTLTAKVDVTTVINWLVDQNRYTSLSSLSVYLSSDASATAVHSLLNAVGSSLRYLTIGFSDVRDPTVVLKHADFKLDSLTGLHRLHMQCMDTTRFSTVPSLSWILLMLSKTNSTQLTTLQFSITYSDLKQRLNLEGLSVILSHKRYSALERVVFDVEARHEQISHIQEELNTRLSFLIDKGVLVHAQTTFKAS</sequence>
<name>A0A0C3S8S7_PHLG1</name>
<evidence type="ECO:0008006" key="3">
    <source>
        <dbReference type="Google" id="ProtNLM"/>
    </source>
</evidence>
<keyword evidence="2" id="KW-1185">Reference proteome</keyword>
<protein>
    <recommendedName>
        <fullName evidence="3">F-box domain-containing protein</fullName>
    </recommendedName>
</protein>
<dbReference type="Proteomes" id="UP000053257">
    <property type="component" value="Unassembled WGS sequence"/>
</dbReference>
<reference evidence="1 2" key="1">
    <citation type="journal article" date="2014" name="PLoS Genet.">
        <title>Analysis of the Phlebiopsis gigantea genome, transcriptome and secretome provides insight into its pioneer colonization strategies of wood.</title>
        <authorList>
            <person name="Hori C."/>
            <person name="Ishida T."/>
            <person name="Igarashi K."/>
            <person name="Samejima M."/>
            <person name="Suzuki H."/>
            <person name="Master E."/>
            <person name="Ferreira P."/>
            <person name="Ruiz-Duenas F.J."/>
            <person name="Held B."/>
            <person name="Canessa P."/>
            <person name="Larrondo L.F."/>
            <person name="Schmoll M."/>
            <person name="Druzhinina I.S."/>
            <person name="Kubicek C.P."/>
            <person name="Gaskell J.A."/>
            <person name="Kersten P."/>
            <person name="St John F."/>
            <person name="Glasner J."/>
            <person name="Sabat G."/>
            <person name="Splinter BonDurant S."/>
            <person name="Syed K."/>
            <person name="Yadav J."/>
            <person name="Mgbeahuruike A.C."/>
            <person name="Kovalchuk A."/>
            <person name="Asiegbu F.O."/>
            <person name="Lackner G."/>
            <person name="Hoffmeister D."/>
            <person name="Rencoret J."/>
            <person name="Gutierrez A."/>
            <person name="Sun H."/>
            <person name="Lindquist E."/>
            <person name="Barry K."/>
            <person name="Riley R."/>
            <person name="Grigoriev I.V."/>
            <person name="Henrissat B."/>
            <person name="Kues U."/>
            <person name="Berka R.M."/>
            <person name="Martinez A.T."/>
            <person name="Covert S.F."/>
            <person name="Blanchette R.A."/>
            <person name="Cullen D."/>
        </authorList>
    </citation>
    <scope>NUCLEOTIDE SEQUENCE [LARGE SCALE GENOMIC DNA]</scope>
    <source>
        <strain evidence="1 2">11061_1 CR5-6</strain>
    </source>
</reference>
<evidence type="ECO:0000313" key="2">
    <source>
        <dbReference type="Proteomes" id="UP000053257"/>
    </source>
</evidence>
<evidence type="ECO:0000313" key="1">
    <source>
        <dbReference type="EMBL" id="KIP07667.1"/>
    </source>
</evidence>
<dbReference type="HOGENOM" id="CLU_036316_4_1_1"/>
<dbReference type="Gene3D" id="3.80.10.10">
    <property type="entry name" value="Ribonuclease Inhibitor"/>
    <property type="match status" value="1"/>
</dbReference>
<gene>
    <name evidence="1" type="ORF">PHLGIDRAFT_105438</name>
</gene>